<sequence>MFTLDISLTTTALETLKGELTRNLPAVKSSHRCEALGRSLGFNTYASARTAASSPQPSTTTVNGDAFTEYLANHGFNVSALPVFHAAAKASLKDVAQRTPQLTLWGFGIGRPQRGADGKRETSEAFDKRFVQARADLIADRAVRPFLLSLALLSRVVPTKTIRRGTGSYRSKHIAENYVCTYPGGEPLGPHYVPNGAFIAAAIHAGFRYKSHVDELGYDDLNARFNMSKPRLDDLDCEIRPDGGFAQDRRRRSEMIQEYGRRRYNWMMKGTA</sequence>
<dbReference type="Proteomes" id="UP000045285">
    <property type="component" value="Unassembled WGS sequence"/>
</dbReference>
<evidence type="ECO:0000313" key="1">
    <source>
        <dbReference type="EMBL" id="CDX19372.1"/>
    </source>
</evidence>
<evidence type="ECO:0000313" key="2">
    <source>
        <dbReference type="Proteomes" id="UP000045285"/>
    </source>
</evidence>
<dbReference type="AlphaFoldDB" id="A0A090DX97"/>
<protein>
    <submittedName>
        <fullName evidence="1">Uncharacterized protein</fullName>
    </submittedName>
</protein>
<reference evidence="2" key="1">
    <citation type="submission" date="2014-08" db="EMBL/GenBank/DDBJ databases">
        <authorList>
            <person name="Moulin L."/>
        </authorList>
    </citation>
    <scope>NUCLEOTIDE SEQUENCE [LARGE SCALE GENOMIC DNA]</scope>
</reference>
<proteinExistence type="predicted"/>
<name>A0A090DX97_MESPL</name>
<keyword evidence="2" id="KW-1185">Reference proteome</keyword>
<dbReference type="EMBL" id="CCMZ01000023">
    <property type="protein sequence ID" value="CDX19372.1"/>
    <property type="molecule type" value="Genomic_DNA"/>
</dbReference>
<accession>A0A090DX97</accession>
<gene>
    <name evidence="1" type="ORF">MPL3356_30133</name>
</gene>
<organism evidence="1 2">
    <name type="scientific">Mesorhizobium plurifarium</name>
    <dbReference type="NCBI Taxonomy" id="69974"/>
    <lineage>
        <taxon>Bacteria</taxon>
        <taxon>Pseudomonadati</taxon>
        <taxon>Pseudomonadota</taxon>
        <taxon>Alphaproteobacteria</taxon>
        <taxon>Hyphomicrobiales</taxon>
        <taxon>Phyllobacteriaceae</taxon>
        <taxon>Mesorhizobium</taxon>
    </lineage>
</organism>